<sequence>MARINLLILIIKSLQQDAYLPSDSDSLRFCWGRVRLFVTYPDHLPIKQTWPHGMESVADQRTSGPADHLRASHIGVIIMSTSTALGGEAAQPAFLSKERIIAKPGFNRWLVPPAALAIHLCIGMAYGFSVFWLPLSKAVGVTAPVACTPDMGFFAQMFASTCDWQISMLGWIYTLFFIFLGCSAAIWGGWLEHAGPRKAGVVSALCWCGGLLISALGIYTHQIWLMWLGSGVIGGIGLGLGYISPVSTLIKWFPDKRGMATGMAIMGFGGGAMVGAPLATALMGHFASAEGVGVWQSFVVMAVIYFIFMIGGALGYRVPPTGWKPEGWTAPAAKAKNSMITNRHVHVSVAWKTPQFRLVWLVLCLNVSAGIGILGMASPLLQEVFAGKLLGNGLTFSELNADQLKAIAAIAAGFTGLLSLFNIGGRFFWASCSDYIGRKATYFVFFALGFLLYASVPTLGHMGSIALFVAAFCVVLSMYGGGFATVPAYLADLFGTQMVGAIHGRLLTAWAAAGVLGPVLVNYLREYQLSHGVARADAYNITLYILAGLLVLGFICNLLIRPVADKYFMTDAELAAEQAIGRDKGASAATSLEWKASDGSKPLVIAAWLAVGIPLAWGVWITLQKTAVLFH</sequence>
<feature type="transmembrane region" description="Helical" evidence="4">
    <location>
        <begin position="406"/>
        <end position="428"/>
    </location>
</feature>
<dbReference type="InterPro" id="IPR036259">
    <property type="entry name" value="MFS_trans_sf"/>
</dbReference>
<accession>A0A3M3Y3B8</accession>
<evidence type="ECO:0000259" key="5">
    <source>
        <dbReference type="PROSITE" id="PS50850"/>
    </source>
</evidence>
<feature type="transmembrane region" description="Helical" evidence="4">
    <location>
        <begin position="264"/>
        <end position="287"/>
    </location>
</feature>
<feature type="transmembrane region" description="Helical" evidence="4">
    <location>
        <begin position="168"/>
        <end position="187"/>
    </location>
</feature>
<protein>
    <submittedName>
        <fullName evidence="6">Putative oxalate/formate antiporter</fullName>
    </submittedName>
</protein>
<dbReference type="CDD" id="cd17353">
    <property type="entry name" value="MFS_OFA_like"/>
    <property type="match status" value="1"/>
</dbReference>
<dbReference type="EMBL" id="RBPY01000109">
    <property type="protein sequence ID" value="RMO76706.1"/>
    <property type="molecule type" value="Genomic_DNA"/>
</dbReference>
<dbReference type="SUPFAM" id="SSF103473">
    <property type="entry name" value="MFS general substrate transporter"/>
    <property type="match status" value="1"/>
</dbReference>
<feature type="transmembrane region" description="Helical" evidence="4">
    <location>
        <begin position="541"/>
        <end position="560"/>
    </location>
</feature>
<dbReference type="AlphaFoldDB" id="A0A3M3Y3B8"/>
<feature type="transmembrane region" description="Helical" evidence="4">
    <location>
        <begin position="603"/>
        <end position="623"/>
    </location>
</feature>
<feature type="transmembrane region" description="Helical" evidence="4">
    <location>
        <begin position="440"/>
        <end position="459"/>
    </location>
</feature>
<feature type="transmembrane region" description="Helical" evidence="4">
    <location>
        <begin position="465"/>
        <end position="490"/>
    </location>
</feature>
<feature type="transmembrane region" description="Helical" evidence="4">
    <location>
        <begin position="199"/>
        <end position="218"/>
    </location>
</feature>
<evidence type="ECO:0000313" key="6">
    <source>
        <dbReference type="EMBL" id="RMO76706.1"/>
    </source>
</evidence>
<evidence type="ECO:0000256" key="4">
    <source>
        <dbReference type="SAM" id="Phobius"/>
    </source>
</evidence>
<evidence type="ECO:0000256" key="3">
    <source>
        <dbReference type="ARBA" id="ARBA00023136"/>
    </source>
</evidence>
<dbReference type="Pfam" id="PF07690">
    <property type="entry name" value="MFS_1"/>
    <property type="match status" value="1"/>
</dbReference>
<feature type="transmembrane region" description="Helical" evidence="4">
    <location>
        <begin position="224"/>
        <end position="243"/>
    </location>
</feature>
<dbReference type="PANTHER" id="PTHR11360:SF317">
    <property type="entry name" value="MAJOR FACILITATOR SUPERFAMILY (MFS) PROFILE DOMAIN-CONTAINING PROTEIN-RELATED"/>
    <property type="match status" value="1"/>
</dbReference>
<comment type="caution">
    <text evidence="6">The sequence shown here is derived from an EMBL/GenBank/DDBJ whole genome shotgun (WGS) entry which is preliminary data.</text>
</comment>
<keyword evidence="2 4" id="KW-1133">Transmembrane helix</keyword>
<dbReference type="InterPro" id="IPR050327">
    <property type="entry name" value="Proton-linked_MCT"/>
</dbReference>
<dbReference type="PROSITE" id="PS50850">
    <property type="entry name" value="MFS"/>
    <property type="match status" value="1"/>
</dbReference>
<proteinExistence type="predicted"/>
<keyword evidence="3 4" id="KW-0472">Membrane</keyword>
<feature type="domain" description="Major facilitator superfamily (MFS) profile" evidence="5">
    <location>
        <begin position="115"/>
        <end position="565"/>
    </location>
</feature>
<evidence type="ECO:0000256" key="1">
    <source>
        <dbReference type="ARBA" id="ARBA00022692"/>
    </source>
</evidence>
<gene>
    <name evidence="6" type="ORF">ALQ36_102509</name>
</gene>
<feature type="transmembrane region" description="Helical" evidence="4">
    <location>
        <begin position="109"/>
        <end position="133"/>
    </location>
</feature>
<dbReference type="GO" id="GO:0022857">
    <property type="term" value="F:transmembrane transporter activity"/>
    <property type="evidence" value="ECO:0007669"/>
    <property type="project" value="InterPro"/>
</dbReference>
<feature type="transmembrane region" description="Helical" evidence="4">
    <location>
        <begin position="293"/>
        <end position="316"/>
    </location>
</feature>
<dbReference type="Proteomes" id="UP000281350">
    <property type="component" value="Unassembled WGS sequence"/>
</dbReference>
<feature type="transmembrane region" description="Helical" evidence="4">
    <location>
        <begin position="358"/>
        <end position="381"/>
    </location>
</feature>
<dbReference type="PANTHER" id="PTHR11360">
    <property type="entry name" value="MONOCARBOXYLATE TRANSPORTER"/>
    <property type="match status" value="1"/>
</dbReference>
<reference evidence="6 7" key="1">
    <citation type="submission" date="2018-08" db="EMBL/GenBank/DDBJ databases">
        <title>Recombination of ecologically and evolutionarily significant loci maintains genetic cohesion in the Pseudomonas syringae species complex.</title>
        <authorList>
            <person name="Dillon M."/>
            <person name="Thakur S."/>
            <person name="Almeida R.N.D."/>
            <person name="Weir B.S."/>
            <person name="Guttman D.S."/>
        </authorList>
    </citation>
    <scope>NUCLEOTIDE SEQUENCE [LARGE SCALE GENOMIC DNA]</scope>
    <source>
        <strain evidence="6 7">ICMP 2732</strain>
    </source>
</reference>
<name>A0A3M3Y3B8_9PSED</name>
<dbReference type="InterPro" id="IPR011701">
    <property type="entry name" value="MFS"/>
</dbReference>
<dbReference type="InterPro" id="IPR020846">
    <property type="entry name" value="MFS_dom"/>
</dbReference>
<feature type="transmembrane region" description="Helical" evidence="4">
    <location>
        <begin position="502"/>
        <end position="521"/>
    </location>
</feature>
<evidence type="ECO:0000313" key="7">
    <source>
        <dbReference type="Proteomes" id="UP000281350"/>
    </source>
</evidence>
<organism evidence="6 7">
    <name type="scientific">Pseudomonas syringae pv. primulae</name>
    <dbReference type="NCBI Taxonomy" id="251707"/>
    <lineage>
        <taxon>Bacteria</taxon>
        <taxon>Pseudomonadati</taxon>
        <taxon>Pseudomonadota</taxon>
        <taxon>Gammaproteobacteria</taxon>
        <taxon>Pseudomonadales</taxon>
        <taxon>Pseudomonadaceae</taxon>
        <taxon>Pseudomonas</taxon>
    </lineage>
</organism>
<dbReference type="Gene3D" id="1.20.1250.20">
    <property type="entry name" value="MFS general substrate transporter like domains"/>
    <property type="match status" value="2"/>
</dbReference>
<evidence type="ECO:0000256" key="2">
    <source>
        <dbReference type="ARBA" id="ARBA00022989"/>
    </source>
</evidence>
<keyword evidence="1 4" id="KW-0812">Transmembrane</keyword>